<dbReference type="Proteomes" id="UP000054324">
    <property type="component" value="Unassembled WGS sequence"/>
</dbReference>
<name>A0A074ZCI4_OPIVI</name>
<dbReference type="AlphaFoldDB" id="A0A074ZCI4"/>
<protein>
    <submittedName>
        <fullName evidence="2">Uncharacterized protein</fullName>
    </submittedName>
</protein>
<feature type="region of interest" description="Disordered" evidence="1">
    <location>
        <begin position="59"/>
        <end position="88"/>
    </location>
</feature>
<dbReference type="EMBL" id="KL596794">
    <property type="protein sequence ID" value="KER24873.1"/>
    <property type="molecule type" value="Genomic_DNA"/>
</dbReference>
<evidence type="ECO:0000256" key="1">
    <source>
        <dbReference type="SAM" id="MobiDB-lite"/>
    </source>
</evidence>
<sequence>PDSDEETTPRPRESQPQELAVHTSSGQSSATFTSPSTSQSQLHHCSLTCLKSAPLDTATWGGSEHSTSSSQTAPSQPSCPLIQNHKTSPSRISMRLRTMPTIFELQELHRKSPSKSKTLMRAESMPDTNPATDNTLVEGRKVSFFKSTTELPPVPHTRWSPRCLSVPESLPSFDGTLPPRSVGSSVFGGDLHPTKNPHLRSMEHISDRVPLPHLRQHSQNVVQNTLPPGSIYPLTQVSQQPTMNTVSRVDEQYLTNSTLPSFGTRDDPQQVAYERRLHYAKQPGTTAYTTHNTMQLQTLPSGIPNARKLQPVSLHKKPTFTLQFPVNVGYCSSQPLSSTNHVSLLGTTPQARSTFTGIPHLIPTAERRRPGFVEYTSTFSSFGLQGPVATDSSAAVTACDKSALTSCSALQHTSTKQGLVDKYDLYGSGSQWFGSTTNPGHTLNNSVRSTSNANPVFGARQSKESNHLHRIPERFRTATLHRR</sequence>
<dbReference type="GeneID" id="20328485"/>
<feature type="non-terminal residue" evidence="2">
    <location>
        <position position="1"/>
    </location>
</feature>
<organism evidence="2 3">
    <name type="scientific">Opisthorchis viverrini</name>
    <name type="common">Southeast Asian liver fluke</name>
    <dbReference type="NCBI Taxonomy" id="6198"/>
    <lineage>
        <taxon>Eukaryota</taxon>
        <taxon>Metazoa</taxon>
        <taxon>Spiralia</taxon>
        <taxon>Lophotrochozoa</taxon>
        <taxon>Platyhelminthes</taxon>
        <taxon>Trematoda</taxon>
        <taxon>Digenea</taxon>
        <taxon>Opisthorchiida</taxon>
        <taxon>Opisthorchiata</taxon>
        <taxon>Opisthorchiidae</taxon>
        <taxon>Opisthorchis</taxon>
    </lineage>
</organism>
<feature type="region of interest" description="Disordered" evidence="1">
    <location>
        <begin position="1"/>
        <end position="43"/>
    </location>
</feature>
<proteinExistence type="predicted"/>
<feature type="region of interest" description="Disordered" evidence="1">
    <location>
        <begin position="110"/>
        <end position="134"/>
    </location>
</feature>
<accession>A0A074ZCI4</accession>
<gene>
    <name evidence="2" type="ORF">T265_14319</name>
</gene>
<dbReference type="KEGG" id="ovi:T265_14319"/>
<dbReference type="CTD" id="20328485"/>
<dbReference type="OrthoDB" id="548217at2759"/>
<feature type="compositionally biased region" description="Polar residues" evidence="1">
    <location>
        <begin position="16"/>
        <end position="43"/>
    </location>
</feature>
<evidence type="ECO:0000313" key="3">
    <source>
        <dbReference type="Proteomes" id="UP000054324"/>
    </source>
</evidence>
<reference evidence="2 3" key="1">
    <citation type="submission" date="2013-11" db="EMBL/GenBank/DDBJ databases">
        <title>Opisthorchis viverrini - life in the bile duct.</title>
        <authorList>
            <person name="Young N.D."/>
            <person name="Nagarajan N."/>
            <person name="Lin S.J."/>
            <person name="Korhonen P.K."/>
            <person name="Jex A.R."/>
            <person name="Hall R.S."/>
            <person name="Safavi-Hemami H."/>
            <person name="Kaewkong W."/>
            <person name="Bertrand D."/>
            <person name="Gao S."/>
            <person name="Seet Q."/>
            <person name="Wongkham S."/>
            <person name="Teh B.T."/>
            <person name="Wongkham C."/>
            <person name="Intapan P.M."/>
            <person name="Maleewong W."/>
            <person name="Yang X."/>
            <person name="Hu M."/>
            <person name="Wang Z."/>
            <person name="Hofmann A."/>
            <person name="Sternberg P.W."/>
            <person name="Tan P."/>
            <person name="Wang J."/>
            <person name="Gasser R.B."/>
        </authorList>
    </citation>
    <scope>NUCLEOTIDE SEQUENCE [LARGE SCALE GENOMIC DNA]</scope>
</reference>
<dbReference type="STRING" id="6198.A0A074ZCI4"/>
<dbReference type="RefSeq" id="XP_009171379.1">
    <property type="nucleotide sequence ID" value="XM_009173115.1"/>
</dbReference>
<feature type="compositionally biased region" description="Low complexity" evidence="1">
    <location>
        <begin position="66"/>
        <end position="78"/>
    </location>
</feature>
<evidence type="ECO:0000313" key="2">
    <source>
        <dbReference type="EMBL" id="KER24873.1"/>
    </source>
</evidence>
<keyword evidence="3" id="KW-1185">Reference proteome</keyword>